<dbReference type="PANTHER" id="PTHR42928">
    <property type="entry name" value="TRICARBOXYLATE-BINDING PROTEIN"/>
    <property type="match status" value="1"/>
</dbReference>
<proteinExistence type="inferred from homology"/>
<comment type="caution">
    <text evidence="3">The sequence shown here is derived from an EMBL/GenBank/DDBJ whole genome shotgun (WGS) entry which is preliminary data.</text>
</comment>
<dbReference type="Pfam" id="PF03401">
    <property type="entry name" value="TctC"/>
    <property type="match status" value="1"/>
</dbReference>
<dbReference type="EMBL" id="PJRP01000027">
    <property type="protein sequence ID" value="PLP96478.1"/>
    <property type="molecule type" value="Genomic_DNA"/>
</dbReference>
<gene>
    <name evidence="3" type="ORF">CYJ10_32250</name>
</gene>
<evidence type="ECO:0000313" key="3">
    <source>
        <dbReference type="EMBL" id="PLP96478.1"/>
    </source>
</evidence>
<dbReference type="OrthoDB" id="8627412at2"/>
<dbReference type="InterPro" id="IPR005064">
    <property type="entry name" value="BUG"/>
</dbReference>
<dbReference type="RefSeq" id="WP_101685503.1">
    <property type="nucleotide sequence ID" value="NZ_PJRP01000027.1"/>
</dbReference>
<dbReference type="PANTHER" id="PTHR42928:SF5">
    <property type="entry name" value="BLR1237 PROTEIN"/>
    <property type="match status" value="1"/>
</dbReference>
<dbReference type="CDD" id="cd13578">
    <property type="entry name" value="PBP2_Bug27"/>
    <property type="match status" value="1"/>
</dbReference>
<accession>A0A2N5C2P1</accession>
<dbReference type="Proteomes" id="UP000234341">
    <property type="component" value="Unassembled WGS sequence"/>
</dbReference>
<dbReference type="InterPro" id="IPR042100">
    <property type="entry name" value="Bug_dom1"/>
</dbReference>
<feature type="chain" id="PRO_5014659057" evidence="2">
    <location>
        <begin position="30"/>
        <end position="332"/>
    </location>
</feature>
<dbReference type="Gene3D" id="3.40.190.150">
    <property type="entry name" value="Bordetella uptake gene, domain 1"/>
    <property type="match status" value="1"/>
</dbReference>
<feature type="signal peptide" evidence="2">
    <location>
        <begin position="1"/>
        <end position="29"/>
    </location>
</feature>
<comment type="similarity">
    <text evidence="1">Belongs to the UPF0065 (bug) family.</text>
</comment>
<reference evidence="3 4" key="1">
    <citation type="submission" date="2017-12" db="EMBL/GenBank/DDBJ databases">
        <title>Genome sequence of the active heterotrophic nitrifier-denitrifier, Cupriavidus pauculus UM1.</title>
        <authorList>
            <person name="Putonti C."/>
            <person name="Castignetti D."/>
        </authorList>
    </citation>
    <scope>NUCLEOTIDE SEQUENCE [LARGE SCALE GENOMIC DNA]</scope>
    <source>
        <strain evidence="3 4">UM1</strain>
    </source>
</reference>
<protein>
    <submittedName>
        <fullName evidence="3">ABC transporter substrate-binding protein</fullName>
    </submittedName>
</protein>
<dbReference type="Gene3D" id="3.40.190.10">
    <property type="entry name" value="Periplasmic binding protein-like II"/>
    <property type="match status" value="1"/>
</dbReference>
<dbReference type="PIRSF" id="PIRSF017082">
    <property type="entry name" value="YflP"/>
    <property type="match status" value="1"/>
</dbReference>
<sequence length="332" mass="34318">MSKHWKGRRAIVMGMAMGMGLAVSGAALAQGAANYPSRPIQLVVPFPAGGNTDVVGRTVAAKLGEQLGQSIVVENRAGAGTVIGAAFVAKAPADGYTLLISSGSTFTSGPAITPKLPYDPVKSFEPIGLLGRNALVLLAGKSIAAHTFKDVVAATQAKPDGYNYASFGNGSTAHFAGEMIKTATGIRMTHVPYKGSAPAMNDLLGGQIEFDIDTVPAALPYIKEGRIKPIVVTTTKRSTLLPNVPTLAESGVKLPSISTWVAIAAPKGLPLDVKAKLQKALANTMASPQMQEKLLATGFEVGYADGKAVEALIAEELPRLKAVALHSGIHAD</sequence>
<dbReference type="SUPFAM" id="SSF53850">
    <property type="entry name" value="Periplasmic binding protein-like II"/>
    <property type="match status" value="1"/>
</dbReference>
<name>A0A2N5C2P1_9BURK</name>
<evidence type="ECO:0000256" key="1">
    <source>
        <dbReference type="ARBA" id="ARBA00006987"/>
    </source>
</evidence>
<evidence type="ECO:0000313" key="4">
    <source>
        <dbReference type="Proteomes" id="UP000234341"/>
    </source>
</evidence>
<evidence type="ECO:0000256" key="2">
    <source>
        <dbReference type="SAM" id="SignalP"/>
    </source>
</evidence>
<dbReference type="AlphaFoldDB" id="A0A2N5C2P1"/>
<keyword evidence="2" id="KW-0732">Signal</keyword>
<organism evidence="3 4">
    <name type="scientific">Cupriavidus pauculus</name>
    <dbReference type="NCBI Taxonomy" id="82633"/>
    <lineage>
        <taxon>Bacteria</taxon>
        <taxon>Pseudomonadati</taxon>
        <taxon>Pseudomonadota</taxon>
        <taxon>Betaproteobacteria</taxon>
        <taxon>Burkholderiales</taxon>
        <taxon>Burkholderiaceae</taxon>
        <taxon>Cupriavidus</taxon>
    </lineage>
</organism>